<proteinExistence type="predicted"/>
<feature type="domain" description="DUF1541" evidence="3">
    <location>
        <begin position="84"/>
        <end position="135"/>
    </location>
</feature>
<sequence>MTFWKWKPAVAAGALALFLAGCQSGTDTAEDETPDKEQTEQSTEHESGGEEHSQDGNQDSHAMHSSSGEVPDNLMEADDPTFPVGSEVMMNADHMPGMDEVEAIVSGAYTTTAYSVSYTPADGGEPVKDHKWVVHEELEDPGEAPLEPGTEVTLDADHMPGMDGAIATIDSAEQTTVYMVDFVPENSDKKVKNHKWVTEEELSVK</sequence>
<evidence type="ECO:0000313" key="4">
    <source>
        <dbReference type="EMBL" id="SDE59633.1"/>
    </source>
</evidence>
<dbReference type="AlphaFoldDB" id="A0A1G7E7K0"/>
<evidence type="ECO:0000256" key="2">
    <source>
        <dbReference type="SAM" id="SignalP"/>
    </source>
</evidence>
<protein>
    <recommendedName>
        <fullName evidence="3">DUF1541 domain-containing protein</fullName>
    </recommendedName>
</protein>
<dbReference type="Pfam" id="PF07563">
    <property type="entry name" value="DUF1541"/>
    <property type="match status" value="2"/>
</dbReference>
<gene>
    <name evidence="4" type="ORF">SAMN04488126_11298</name>
</gene>
<keyword evidence="2" id="KW-0732">Signal</keyword>
<feature type="chain" id="PRO_5011729637" description="DUF1541 domain-containing protein" evidence="2">
    <location>
        <begin position="30"/>
        <end position="205"/>
    </location>
</feature>
<feature type="domain" description="DUF1541" evidence="3">
    <location>
        <begin position="148"/>
        <end position="199"/>
    </location>
</feature>
<dbReference type="InterPro" id="IPR011438">
    <property type="entry name" value="DUF1541"/>
</dbReference>
<dbReference type="Proteomes" id="UP000198823">
    <property type="component" value="Unassembled WGS sequence"/>
</dbReference>
<feature type="region of interest" description="Disordered" evidence="1">
    <location>
        <begin position="25"/>
        <end position="83"/>
    </location>
</feature>
<feature type="compositionally biased region" description="Basic and acidic residues" evidence="1">
    <location>
        <begin position="35"/>
        <end position="54"/>
    </location>
</feature>
<dbReference type="PROSITE" id="PS51257">
    <property type="entry name" value="PROKAR_LIPOPROTEIN"/>
    <property type="match status" value="1"/>
</dbReference>
<name>A0A1G7E7K0_9BACL</name>
<dbReference type="OrthoDB" id="1701949at2"/>
<evidence type="ECO:0000256" key="1">
    <source>
        <dbReference type="SAM" id="MobiDB-lite"/>
    </source>
</evidence>
<dbReference type="Gene3D" id="2.30.30.1210">
    <property type="entry name" value="Domain of unknown function DUF1541"/>
    <property type="match status" value="1"/>
</dbReference>
<reference evidence="4 5" key="1">
    <citation type="submission" date="2016-10" db="EMBL/GenBank/DDBJ databases">
        <authorList>
            <person name="de Groot N.N."/>
        </authorList>
    </citation>
    <scope>NUCLEOTIDE SEQUENCE [LARGE SCALE GENOMIC DNA]</scope>
    <source>
        <strain evidence="4 5">CGMCC 1.6762</strain>
    </source>
</reference>
<evidence type="ECO:0000259" key="3">
    <source>
        <dbReference type="Pfam" id="PF07563"/>
    </source>
</evidence>
<feature type="signal peptide" evidence="2">
    <location>
        <begin position="1"/>
        <end position="29"/>
    </location>
</feature>
<dbReference type="EMBL" id="FNAR01000012">
    <property type="protein sequence ID" value="SDE59633.1"/>
    <property type="molecule type" value="Genomic_DNA"/>
</dbReference>
<accession>A0A1G7E7K0</accession>
<dbReference type="STRING" id="426756.SAMN04488126_11298"/>
<dbReference type="RefSeq" id="WP_092097573.1">
    <property type="nucleotide sequence ID" value="NZ_FNAR01000012.1"/>
</dbReference>
<feature type="compositionally biased region" description="Polar residues" evidence="1">
    <location>
        <begin position="55"/>
        <end position="68"/>
    </location>
</feature>
<evidence type="ECO:0000313" key="5">
    <source>
        <dbReference type="Proteomes" id="UP000198823"/>
    </source>
</evidence>
<organism evidence="4 5">
    <name type="scientific">Bhargavaea beijingensis</name>
    <dbReference type="NCBI Taxonomy" id="426756"/>
    <lineage>
        <taxon>Bacteria</taxon>
        <taxon>Bacillati</taxon>
        <taxon>Bacillota</taxon>
        <taxon>Bacilli</taxon>
        <taxon>Bacillales</taxon>
        <taxon>Caryophanaceae</taxon>
        <taxon>Bhargavaea</taxon>
    </lineage>
</organism>